<dbReference type="PANTHER" id="PTHR45816:SF4">
    <property type="entry name" value="RYR_IP3R HOMOLOGY ASSOCIATED DOMAIN-CONTAINING PROTEIN"/>
    <property type="match status" value="1"/>
</dbReference>
<dbReference type="AlphaFoldDB" id="A0AA35WM11"/>
<organism evidence="4 5">
    <name type="scientific">Geodia barretti</name>
    <name type="common">Barrett's horny sponge</name>
    <dbReference type="NCBI Taxonomy" id="519541"/>
    <lineage>
        <taxon>Eukaryota</taxon>
        <taxon>Metazoa</taxon>
        <taxon>Porifera</taxon>
        <taxon>Demospongiae</taxon>
        <taxon>Heteroscleromorpha</taxon>
        <taxon>Tetractinellida</taxon>
        <taxon>Astrophorina</taxon>
        <taxon>Geodiidae</taxon>
        <taxon>Geodia</taxon>
    </lineage>
</organism>
<dbReference type="EMBL" id="CASHTH010002213">
    <property type="protein sequence ID" value="CAI8026423.1"/>
    <property type="molecule type" value="Genomic_DNA"/>
</dbReference>
<keyword evidence="3" id="KW-0472">Membrane</keyword>
<keyword evidence="5" id="KW-1185">Reference proteome</keyword>
<feature type="transmembrane region" description="Helical" evidence="3">
    <location>
        <begin position="41"/>
        <end position="65"/>
    </location>
</feature>
<sequence length="243" mass="28715">MIVYFSIFFSPTLNLYASIIACIISAFFQEPLFFVRFLYDLSFFLIVIIIIIQNLIFGVIIDTFADLRAEKNRKEEMLKNTCFICGLERVKFENKEVTFEEHIKHEHSLWHYLFFIVYIKTKESTEFTGPESYVSDMINTSPPDLEWFPRLRCMSLNTEEAENTEQNEMKELRDQLNDTNQVVKQLSSQLSELRDRMMEHRKNQQRSYVQRIQQLGNLHNRTQSTPQTAPGTSNSPFVAQRPE</sequence>
<evidence type="ECO:0000256" key="1">
    <source>
        <dbReference type="SAM" id="Coils"/>
    </source>
</evidence>
<accession>A0AA35WM11</accession>
<dbReference type="PANTHER" id="PTHR45816">
    <property type="entry name" value="MIR DOMAIN-CONTAINING PROTEIN"/>
    <property type="match status" value="1"/>
</dbReference>
<evidence type="ECO:0000313" key="4">
    <source>
        <dbReference type="EMBL" id="CAI8026423.1"/>
    </source>
</evidence>
<comment type="caution">
    <text evidence="4">The sequence shown here is derived from an EMBL/GenBank/DDBJ whole genome shotgun (WGS) entry which is preliminary data.</text>
</comment>
<keyword evidence="4" id="KW-0675">Receptor</keyword>
<dbReference type="InterPro" id="IPR015925">
    <property type="entry name" value="Ryanodine_IP3_receptor"/>
</dbReference>
<evidence type="ECO:0000256" key="3">
    <source>
        <dbReference type="SAM" id="Phobius"/>
    </source>
</evidence>
<keyword evidence="3" id="KW-0812">Transmembrane</keyword>
<proteinExistence type="predicted"/>
<evidence type="ECO:0000256" key="2">
    <source>
        <dbReference type="SAM" id="MobiDB-lite"/>
    </source>
</evidence>
<feature type="coiled-coil region" evidence="1">
    <location>
        <begin position="155"/>
        <end position="203"/>
    </location>
</feature>
<dbReference type="GO" id="GO:0006816">
    <property type="term" value="P:calcium ion transport"/>
    <property type="evidence" value="ECO:0007669"/>
    <property type="project" value="InterPro"/>
</dbReference>
<feature type="region of interest" description="Disordered" evidence="2">
    <location>
        <begin position="220"/>
        <end position="243"/>
    </location>
</feature>
<feature type="compositionally biased region" description="Polar residues" evidence="2">
    <location>
        <begin position="220"/>
        <end position="237"/>
    </location>
</feature>
<protein>
    <submittedName>
        <fullName evidence="4">Inositol 1,4,5-trisphosphate receptor</fullName>
    </submittedName>
</protein>
<keyword evidence="3" id="KW-1133">Transmembrane helix</keyword>
<gene>
    <name evidence="4" type="ORF">GBAR_LOCUS15178</name>
</gene>
<reference evidence="4" key="1">
    <citation type="submission" date="2023-03" db="EMBL/GenBank/DDBJ databases">
        <authorList>
            <person name="Steffen K."/>
            <person name="Cardenas P."/>
        </authorList>
    </citation>
    <scope>NUCLEOTIDE SEQUENCE</scope>
</reference>
<keyword evidence="1" id="KW-0175">Coiled coil</keyword>
<evidence type="ECO:0000313" key="5">
    <source>
        <dbReference type="Proteomes" id="UP001174909"/>
    </source>
</evidence>
<name>A0AA35WM11_GEOBA</name>
<dbReference type="Proteomes" id="UP001174909">
    <property type="component" value="Unassembled WGS sequence"/>
</dbReference>
<feature type="transmembrane region" description="Helical" evidence="3">
    <location>
        <begin position="7"/>
        <end position="29"/>
    </location>
</feature>